<comment type="caution">
    <text evidence="1">The sequence shown here is derived from an EMBL/GenBank/DDBJ whole genome shotgun (WGS) entry which is preliminary data.</text>
</comment>
<dbReference type="EMBL" id="VCKW01000090">
    <property type="protein sequence ID" value="TMQ98963.1"/>
    <property type="molecule type" value="Genomic_DNA"/>
</dbReference>
<organism evidence="1 2">
    <name type="scientific">Actinomadura soli</name>
    <dbReference type="NCBI Taxonomy" id="2508997"/>
    <lineage>
        <taxon>Bacteria</taxon>
        <taxon>Bacillati</taxon>
        <taxon>Actinomycetota</taxon>
        <taxon>Actinomycetes</taxon>
        <taxon>Streptosporangiales</taxon>
        <taxon>Thermomonosporaceae</taxon>
        <taxon>Actinomadura</taxon>
    </lineage>
</organism>
<reference evidence="1 2" key="1">
    <citation type="submission" date="2019-05" db="EMBL/GenBank/DDBJ databases">
        <title>Draft genome sequence of Actinomadura sp. 14C53.</title>
        <authorList>
            <person name="Saricaoglu S."/>
            <person name="Isik K."/>
        </authorList>
    </citation>
    <scope>NUCLEOTIDE SEQUENCE [LARGE SCALE GENOMIC DNA]</scope>
    <source>
        <strain evidence="1 2">14C53</strain>
    </source>
</reference>
<name>A0A5C4JAF4_9ACTN</name>
<sequence>MTVTYEQAREIVRAHFEPGWTHGTFCLDDRTIGQNEEFYVFNVGAREFIVDGDESYAVVGGVSIVFKEDGRIGSRPSAVIANDPSIRSRPNPNPTLEL</sequence>
<keyword evidence="2" id="KW-1185">Reference proteome</keyword>
<dbReference type="Proteomes" id="UP000309174">
    <property type="component" value="Unassembled WGS sequence"/>
</dbReference>
<protein>
    <recommendedName>
        <fullName evidence="3">Immunity protein 35 of polymorphic toxin system</fullName>
    </recommendedName>
</protein>
<proteinExistence type="predicted"/>
<evidence type="ECO:0000313" key="2">
    <source>
        <dbReference type="Proteomes" id="UP000309174"/>
    </source>
</evidence>
<gene>
    <name evidence="1" type="ORF">ETD83_18775</name>
</gene>
<dbReference type="RefSeq" id="WP_138646433.1">
    <property type="nucleotide sequence ID" value="NZ_VCKW01000090.1"/>
</dbReference>
<dbReference type="OrthoDB" id="4219602at2"/>
<dbReference type="AlphaFoldDB" id="A0A5C4JAF4"/>
<evidence type="ECO:0008006" key="3">
    <source>
        <dbReference type="Google" id="ProtNLM"/>
    </source>
</evidence>
<evidence type="ECO:0000313" key="1">
    <source>
        <dbReference type="EMBL" id="TMQ98963.1"/>
    </source>
</evidence>
<accession>A0A5C4JAF4</accession>